<evidence type="ECO:0000256" key="5">
    <source>
        <dbReference type="ARBA" id="ARBA00023284"/>
    </source>
</evidence>
<keyword evidence="4" id="KW-1015">Disulfide bond</keyword>
<dbReference type="Pfam" id="PF00085">
    <property type="entry name" value="Thioredoxin"/>
    <property type="match status" value="1"/>
</dbReference>
<reference evidence="8" key="2">
    <citation type="journal article" date="2021" name="PeerJ">
        <title>Extensive microbial diversity within the chicken gut microbiome revealed by metagenomics and culture.</title>
        <authorList>
            <person name="Gilroy R."/>
            <person name="Ravi A."/>
            <person name="Getino M."/>
            <person name="Pursley I."/>
            <person name="Horton D.L."/>
            <person name="Alikhan N.F."/>
            <person name="Baker D."/>
            <person name="Gharbi K."/>
            <person name="Hall N."/>
            <person name="Watson M."/>
            <person name="Adriaenssens E.M."/>
            <person name="Foster-Nyarko E."/>
            <person name="Jarju S."/>
            <person name="Secka A."/>
            <person name="Antonio M."/>
            <person name="Oren A."/>
            <person name="Chaudhuri R.R."/>
            <person name="La Ragione R."/>
            <person name="Hildebrand F."/>
            <person name="Pallen M.J."/>
        </authorList>
    </citation>
    <scope>NUCLEOTIDE SEQUENCE</scope>
    <source>
        <strain evidence="8">D5-748</strain>
    </source>
</reference>
<dbReference type="CDD" id="cd02947">
    <property type="entry name" value="TRX_family"/>
    <property type="match status" value="1"/>
</dbReference>
<dbReference type="PRINTS" id="PR00421">
    <property type="entry name" value="THIOREDOXIN"/>
</dbReference>
<dbReference type="EMBL" id="JADIMO010000123">
    <property type="protein sequence ID" value="MBO8445928.1"/>
    <property type="molecule type" value="Genomic_DNA"/>
</dbReference>
<comment type="caution">
    <text evidence="8">The sequence shown here is derived from an EMBL/GenBank/DDBJ whole genome shotgun (WGS) entry which is preliminary data.</text>
</comment>
<evidence type="ECO:0000256" key="6">
    <source>
        <dbReference type="NCBIfam" id="TIGR01068"/>
    </source>
</evidence>
<dbReference type="PANTHER" id="PTHR45663:SF11">
    <property type="entry name" value="GEO12009P1"/>
    <property type="match status" value="1"/>
</dbReference>
<evidence type="ECO:0000313" key="8">
    <source>
        <dbReference type="EMBL" id="MBO8445928.1"/>
    </source>
</evidence>
<accession>A0A9D9EFD9</accession>
<dbReference type="PROSITE" id="PS51352">
    <property type="entry name" value="THIOREDOXIN_2"/>
    <property type="match status" value="1"/>
</dbReference>
<comment type="similarity">
    <text evidence="1">Belongs to the thioredoxin family.</text>
</comment>
<dbReference type="AlphaFoldDB" id="A0A9D9EFD9"/>
<dbReference type="PANTHER" id="PTHR45663">
    <property type="entry name" value="GEO12009P1"/>
    <property type="match status" value="1"/>
</dbReference>
<dbReference type="SUPFAM" id="SSF52833">
    <property type="entry name" value="Thioredoxin-like"/>
    <property type="match status" value="1"/>
</dbReference>
<dbReference type="Gene3D" id="3.40.30.10">
    <property type="entry name" value="Glutaredoxin"/>
    <property type="match status" value="1"/>
</dbReference>
<proteinExistence type="inferred from homology"/>
<feature type="domain" description="Thioredoxin" evidence="7">
    <location>
        <begin position="8"/>
        <end position="145"/>
    </location>
</feature>
<evidence type="ECO:0000256" key="1">
    <source>
        <dbReference type="ARBA" id="ARBA00008987"/>
    </source>
</evidence>
<evidence type="ECO:0000256" key="2">
    <source>
        <dbReference type="ARBA" id="ARBA00022448"/>
    </source>
</evidence>
<organism evidence="8 9">
    <name type="scientific">Candidatus Cryptobacteroides merdavium</name>
    <dbReference type="NCBI Taxonomy" id="2840769"/>
    <lineage>
        <taxon>Bacteria</taxon>
        <taxon>Pseudomonadati</taxon>
        <taxon>Bacteroidota</taxon>
        <taxon>Bacteroidia</taxon>
        <taxon>Bacteroidales</taxon>
        <taxon>Candidatus Cryptobacteroides</taxon>
    </lineage>
</organism>
<keyword evidence="2" id="KW-0813">Transport</keyword>
<protein>
    <recommendedName>
        <fullName evidence="6">Thioredoxin</fullName>
    </recommendedName>
</protein>
<dbReference type="GO" id="GO:0015035">
    <property type="term" value="F:protein-disulfide reductase activity"/>
    <property type="evidence" value="ECO:0007669"/>
    <property type="project" value="UniProtKB-UniRule"/>
</dbReference>
<reference evidence="8" key="1">
    <citation type="submission" date="2020-10" db="EMBL/GenBank/DDBJ databases">
        <authorList>
            <person name="Gilroy R."/>
        </authorList>
    </citation>
    <scope>NUCLEOTIDE SEQUENCE</scope>
    <source>
        <strain evidence="8">D5-748</strain>
    </source>
</reference>
<evidence type="ECO:0000256" key="4">
    <source>
        <dbReference type="ARBA" id="ARBA00023157"/>
    </source>
</evidence>
<name>A0A9D9EFD9_9BACT</name>
<dbReference type="InterPro" id="IPR017937">
    <property type="entry name" value="Thioredoxin_CS"/>
</dbReference>
<dbReference type="InterPro" id="IPR036249">
    <property type="entry name" value="Thioredoxin-like_sf"/>
</dbReference>
<dbReference type="PROSITE" id="PS00194">
    <property type="entry name" value="THIOREDOXIN_1"/>
    <property type="match status" value="1"/>
</dbReference>
<dbReference type="GO" id="GO:0005737">
    <property type="term" value="C:cytoplasm"/>
    <property type="evidence" value="ECO:0007669"/>
    <property type="project" value="TreeGrafter"/>
</dbReference>
<dbReference type="InterPro" id="IPR013766">
    <property type="entry name" value="Thioredoxin_domain"/>
</dbReference>
<dbReference type="Proteomes" id="UP000823619">
    <property type="component" value="Unassembled WGS sequence"/>
</dbReference>
<evidence type="ECO:0000256" key="3">
    <source>
        <dbReference type="ARBA" id="ARBA00022982"/>
    </source>
</evidence>
<gene>
    <name evidence="8" type="primary">trxA</name>
    <name evidence="8" type="ORF">IAC23_09625</name>
</gene>
<evidence type="ECO:0000259" key="7">
    <source>
        <dbReference type="PROSITE" id="PS51352"/>
    </source>
</evidence>
<dbReference type="InterPro" id="IPR005746">
    <property type="entry name" value="Thioredoxin"/>
</dbReference>
<keyword evidence="5" id="KW-0676">Redox-active center</keyword>
<keyword evidence="3" id="KW-0249">Electron transport</keyword>
<dbReference type="NCBIfam" id="TIGR01068">
    <property type="entry name" value="thioredoxin"/>
    <property type="match status" value="1"/>
</dbReference>
<evidence type="ECO:0000313" key="9">
    <source>
        <dbReference type="Proteomes" id="UP000823619"/>
    </source>
</evidence>
<sequence>MIAAVAVTGFISNAAVIEADPSVIDNGDGKNVKLLSEAAYKENIEDFTTDEWKYLGEVPAIIDFYADWCGPCRQLAPLIDEIAAEYSGKIKVYKVNVDNAGSLARSYGIRSIPSVLFIPLSGEPRMKVGLMPKSDFKTLVEDFLLK</sequence>